<dbReference type="InterPro" id="IPR009057">
    <property type="entry name" value="Homeodomain-like_sf"/>
</dbReference>
<dbReference type="Gene3D" id="2.60.120.10">
    <property type="entry name" value="Jelly Rolls"/>
    <property type="match status" value="1"/>
</dbReference>
<dbReference type="Gene3D" id="1.10.10.60">
    <property type="entry name" value="Homeodomain-like"/>
    <property type="match status" value="2"/>
</dbReference>
<dbReference type="PANTHER" id="PTHR43280">
    <property type="entry name" value="ARAC-FAMILY TRANSCRIPTIONAL REGULATOR"/>
    <property type="match status" value="1"/>
</dbReference>
<dbReference type="RefSeq" id="WP_377770410.1">
    <property type="nucleotide sequence ID" value="NZ_JBHUHO010000016.1"/>
</dbReference>
<dbReference type="PROSITE" id="PS01124">
    <property type="entry name" value="HTH_ARAC_FAMILY_2"/>
    <property type="match status" value="1"/>
</dbReference>
<feature type="domain" description="HTH araC/xylS-type" evidence="4">
    <location>
        <begin position="192"/>
        <end position="290"/>
    </location>
</feature>
<dbReference type="InterPro" id="IPR037923">
    <property type="entry name" value="HTH-like"/>
</dbReference>
<name>A0ABW4YI43_9BACL</name>
<evidence type="ECO:0000256" key="1">
    <source>
        <dbReference type="ARBA" id="ARBA00023015"/>
    </source>
</evidence>
<dbReference type="Proteomes" id="UP001597362">
    <property type="component" value="Unassembled WGS sequence"/>
</dbReference>
<keyword evidence="6" id="KW-1185">Reference proteome</keyword>
<dbReference type="InterPro" id="IPR003313">
    <property type="entry name" value="AraC-bd"/>
</dbReference>
<keyword evidence="2" id="KW-0238">DNA-binding</keyword>
<reference evidence="6" key="1">
    <citation type="journal article" date="2019" name="Int. J. Syst. Evol. Microbiol.">
        <title>The Global Catalogue of Microorganisms (GCM) 10K type strain sequencing project: providing services to taxonomists for standard genome sequencing and annotation.</title>
        <authorList>
            <consortium name="The Broad Institute Genomics Platform"/>
            <consortium name="The Broad Institute Genome Sequencing Center for Infectious Disease"/>
            <person name="Wu L."/>
            <person name="Ma J."/>
        </authorList>
    </citation>
    <scope>NUCLEOTIDE SEQUENCE [LARGE SCALE GENOMIC DNA]</scope>
    <source>
        <strain evidence="6">GH52</strain>
    </source>
</reference>
<keyword evidence="3" id="KW-0804">Transcription</keyword>
<dbReference type="CDD" id="cd02208">
    <property type="entry name" value="cupin_RmlC-like"/>
    <property type="match status" value="1"/>
</dbReference>
<proteinExistence type="predicted"/>
<accession>A0ABW4YI43</accession>
<sequence length="296" mass="33995">MEWRNSLLEGAIILNRKSLQVNGADASILIHYWGAQPEHYNNQPHQHSFFELCYIINGEGEYIDDGRTSHLTKGSLFLSRPFIEHQILSTTGLEIIYVAFELHKKRSTTAIIDLFAQLEKTSTFIFHDADESTVVKLWSSILLMSCDLSQFFNDSFSGLCSSFYASVVTLFNNQHIKHSQHDDQHVYSSLVYQAKLFIHDNLSHTLKINDVANYIHISERHLSRIFQKELGQSFSQYIKKERLRKASTLLSNTDLSLKEISEASGFKTVHYFTTVFSAEMGMAPGEFRNMLKQQTL</sequence>
<gene>
    <name evidence="5" type="ORF">ACFSJH_06300</name>
</gene>
<comment type="caution">
    <text evidence="5">The sequence shown here is derived from an EMBL/GenBank/DDBJ whole genome shotgun (WGS) entry which is preliminary data.</text>
</comment>
<evidence type="ECO:0000313" key="6">
    <source>
        <dbReference type="Proteomes" id="UP001597362"/>
    </source>
</evidence>
<dbReference type="InterPro" id="IPR018062">
    <property type="entry name" value="HTH_AraC-typ_CS"/>
</dbReference>
<dbReference type="PANTHER" id="PTHR43280:SF28">
    <property type="entry name" value="HTH-TYPE TRANSCRIPTIONAL ACTIVATOR RHAS"/>
    <property type="match status" value="1"/>
</dbReference>
<evidence type="ECO:0000313" key="5">
    <source>
        <dbReference type="EMBL" id="MFD2115344.1"/>
    </source>
</evidence>
<dbReference type="SMART" id="SM00342">
    <property type="entry name" value="HTH_ARAC"/>
    <property type="match status" value="1"/>
</dbReference>
<evidence type="ECO:0000259" key="4">
    <source>
        <dbReference type="PROSITE" id="PS01124"/>
    </source>
</evidence>
<dbReference type="PROSITE" id="PS00041">
    <property type="entry name" value="HTH_ARAC_FAMILY_1"/>
    <property type="match status" value="1"/>
</dbReference>
<dbReference type="SUPFAM" id="SSF51215">
    <property type="entry name" value="Regulatory protein AraC"/>
    <property type="match status" value="1"/>
</dbReference>
<organism evidence="5 6">
    <name type="scientific">Paenibacillus yanchengensis</name>
    <dbReference type="NCBI Taxonomy" id="2035833"/>
    <lineage>
        <taxon>Bacteria</taxon>
        <taxon>Bacillati</taxon>
        <taxon>Bacillota</taxon>
        <taxon>Bacilli</taxon>
        <taxon>Bacillales</taxon>
        <taxon>Paenibacillaceae</taxon>
        <taxon>Paenibacillus</taxon>
    </lineage>
</organism>
<dbReference type="InterPro" id="IPR014710">
    <property type="entry name" value="RmlC-like_jellyroll"/>
</dbReference>
<dbReference type="Pfam" id="PF02311">
    <property type="entry name" value="AraC_binding"/>
    <property type="match status" value="1"/>
</dbReference>
<keyword evidence="1" id="KW-0805">Transcription regulation</keyword>
<dbReference type="Pfam" id="PF12833">
    <property type="entry name" value="HTH_18"/>
    <property type="match status" value="1"/>
</dbReference>
<protein>
    <submittedName>
        <fullName evidence="5">AraC family transcriptional regulator</fullName>
    </submittedName>
</protein>
<dbReference type="InterPro" id="IPR018060">
    <property type="entry name" value="HTH_AraC"/>
</dbReference>
<evidence type="ECO:0000256" key="2">
    <source>
        <dbReference type="ARBA" id="ARBA00023125"/>
    </source>
</evidence>
<dbReference type="SUPFAM" id="SSF46689">
    <property type="entry name" value="Homeodomain-like"/>
    <property type="match status" value="2"/>
</dbReference>
<evidence type="ECO:0000256" key="3">
    <source>
        <dbReference type="ARBA" id="ARBA00023163"/>
    </source>
</evidence>
<dbReference type="EMBL" id="JBHUHO010000016">
    <property type="protein sequence ID" value="MFD2115344.1"/>
    <property type="molecule type" value="Genomic_DNA"/>
</dbReference>